<keyword evidence="4 9" id="KW-0997">Cell inner membrane</keyword>
<evidence type="ECO:0000256" key="9">
    <source>
        <dbReference type="RuleBase" id="RU369079"/>
    </source>
</evidence>
<proteinExistence type="inferred from homology"/>
<evidence type="ECO:0000256" key="7">
    <source>
        <dbReference type="ARBA" id="ARBA00023136"/>
    </source>
</evidence>
<evidence type="ECO:0000256" key="2">
    <source>
        <dbReference type="ARBA" id="ARBA00022448"/>
    </source>
</evidence>
<feature type="transmembrane region" description="Helical" evidence="9">
    <location>
        <begin position="126"/>
        <end position="144"/>
    </location>
</feature>
<evidence type="ECO:0000256" key="4">
    <source>
        <dbReference type="ARBA" id="ARBA00022519"/>
    </source>
</evidence>
<keyword evidence="3" id="KW-1003">Cell membrane</keyword>
<dbReference type="GO" id="GO:0015740">
    <property type="term" value="P:C4-dicarboxylate transport"/>
    <property type="evidence" value="ECO:0007669"/>
    <property type="project" value="TreeGrafter"/>
</dbReference>
<accession>A0A1I3SPK4</accession>
<dbReference type="Proteomes" id="UP000242763">
    <property type="component" value="Unassembled WGS sequence"/>
</dbReference>
<evidence type="ECO:0000256" key="5">
    <source>
        <dbReference type="ARBA" id="ARBA00022692"/>
    </source>
</evidence>
<dbReference type="InterPro" id="IPR007387">
    <property type="entry name" value="TRAP_DctQ"/>
</dbReference>
<dbReference type="OrthoDB" id="4250245at2"/>
<comment type="function">
    <text evidence="9">Part of the tripartite ATP-independent periplasmic (TRAP) transport system.</text>
</comment>
<evidence type="ECO:0000256" key="6">
    <source>
        <dbReference type="ARBA" id="ARBA00022989"/>
    </source>
</evidence>
<dbReference type="RefSeq" id="WP_091524832.1">
    <property type="nucleotide sequence ID" value="NZ_FORF01000032.1"/>
</dbReference>
<feature type="transmembrane region" description="Helical" evidence="9">
    <location>
        <begin position="12"/>
        <end position="31"/>
    </location>
</feature>
<name>A0A1I3SPK4_9HYPH</name>
<feature type="domain" description="Tripartite ATP-independent periplasmic transporters DctQ component" evidence="10">
    <location>
        <begin position="23"/>
        <end position="149"/>
    </location>
</feature>
<feature type="transmembrane region" description="Helical" evidence="9">
    <location>
        <begin position="85"/>
        <end position="106"/>
    </location>
</feature>
<keyword evidence="2 9" id="KW-0813">Transport</keyword>
<dbReference type="PANTHER" id="PTHR35011">
    <property type="entry name" value="2,3-DIKETO-L-GULONATE TRAP TRANSPORTER SMALL PERMEASE PROTEIN YIAM"/>
    <property type="match status" value="1"/>
</dbReference>
<dbReference type="EMBL" id="FORF01000032">
    <property type="protein sequence ID" value="SFJ59336.1"/>
    <property type="molecule type" value="Genomic_DNA"/>
</dbReference>
<dbReference type="InterPro" id="IPR055348">
    <property type="entry name" value="DctQ"/>
</dbReference>
<keyword evidence="6 9" id="KW-1133">Transmembrane helix</keyword>
<dbReference type="GO" id="GO:0005886">
    <property type="term" value="C:plasma membrane"/>
    <property type="evidence" value="ECO:0007669"/>
    <property type="project" value="UniProtKB-SubCell"/>
</dbReference>
<gene>
    <name evidence="11" type="ORF">SAMN03080618_03405</name>
</gene>
<reference evidence="12" key="1">
    <citation type="submission" date="2016-10" db="EMBL/GenBank/DDBJ databases">
        <authorList>
            <person name="Varghese N."/>
            <person name="Submissions S."/>
        </authorList>
    </citation>
    <scope>NUCLEOTIDE SEQUENCE [LARGE SCALE GENOMIC DNA]</scope>
    <source>
        <strain evidence="12">DSM 21857</strain>
    </source>
</reference>
<evidence type="ECO:0000256" key="3">
    <source>
        <dbReference type="ARBA" id="ARBA00022475"/>
    </source>
</evidence>
<comment type="subunit">
    <text evidence="9">The complex comprises the extracytoplasmic solute receptor protein and the two transmembrane proteins.</text>
</comment>
<dbReference type="PANTHER" id="PTHR35011:SF10">
    <property type="entry name" value="TRAP TRANSPORTER SMALL PERMEASE PROTEIN"/>
    <property type="match status" value="1"/>
</dbReference>
<keyword evidence="12" id="KW-1185">Reference proteome</keyword>
<dbReference type="AlphaFoldDB" id="A0A1I3SPK4"/>
<dbReference type="GO" id="GO:0022857">
    <property type="term" value="F:transmembrane transporter activity"/>
    <property type="evidence" value="ECO:0007669"/>
    <property type="project" value="UniProtKB-UniRule"/>
</dbReference>
<evidence type="ECO:0000259" key="10">
    <source>
        <dbReference type="Pfam" id="PF04290"/>
    </source>
</evidence>
<feature type="transmembrane region" description="Helical" evidence="9">
    <location>
        <begin position="46"/>
        <end position="65"/>
    </location>
</feature>
<dbReference type="Pfam" id="PF04290">
    <property type="entry name" value="DctQ"/>
    <property type="match status" value="1"/>
</dbReference>
<dbReference type="STRING" id="1121003.SAMN03080618_03405"/>
<keyword evidence="5 9" id="KW-0812">Transmembrane</keyword>
<protein>
    <recommendedName>
        <fullName evidence="9">TRAP transporter small permease protein</fullName>
    </recommendedName>
</protein>
<evidence type="ECO:0000313" key="12">
    <source>
        <dbReference type="Proteomes" id="UP000242763"/>
    </source>
</evidence>
<sequence>MSLLWSRTKRAAHILAVVGMFAIFAIFIYGVGMRHLGRPQSWVDEVVTILTVWVVFFTSAFVLRWRDFITFDMLFLSLSPKGQRISMVVACLGFVGVIGYIFYAIVDYVLFMGIMTTDMVEIRLDYVYSIFPAFLAGICLRLLVLAWRLSFGDHAAALAELSYTDAADEVAL</sequence>
<comment type="subcellular location">
    <subcellularLocation>
        <location evidence="1 9">Cell inner membrane</location>
        <topology evidence="1 9">Multi-pass membrane protein</topology>
    </subcellularLocation>
</comment>
<organism evidence="11 12">
    <name type="scientific">Aquamicrobium aerolatum DSM 21857</name>
    <dbReference type="NCBI Taxonomy" id="1121003"/>
    <lineage>
        <taxon>Bacteria</taxon>
        <taxon>Pseudomonadati</taxon>
        <taxon>Pseudomonadota</taxon>
        <taxon>Alphaproteobacteria</taxon>
        <taxon>Hyphomicrobiales</taxon>
        <taxon>Phyllobacteriaceae</taxon>
        <taxon>Aerobium</taxon>
    </lineage>
</organism>
<evidence type="ECO:0000256" key="8">
    <source>
        <dbReference type="ARBA" id="ARBA00038436"/>
    </source>
</evidence>
<keyword evidence="7 9" id="KW-0472">Membrane</keyword>
<evidence type="ECO:0000256" key="1">
    <source>
        <dbReference type="ARBA" id="ARBA00004429"/>
    </source>
</evidence>
<evidence type="ECO:0000313" key="11">
    <source>
        <dbReference type="EMBL" id="SFJ59336.1"/>
    </source>
</evidence>
<comment type="similarity">
    <text evidence="8 9">Belongs to the TRAP transporter small permease family.</text>
</comment>